<sequence length="394" mass="44665">MYTIVEILLLNSQFLLSYSGYLLALFINEYERITFINIMSNNPIIYGVEFQARSLCSLHANVDQDCFLIGTQSLITSNNQVHLVTLQEETNTLSPQIYEHSSGEIWSLASSPTDKRLISTCYASIERDCEKRTALWRLPEDDGQLENVITFPSEKYGTDVKVTTFHPTNDAYMCSVIDNNLVMWDVSESGVKIVCTAVLDGKGQPRFTTGKWNPQSVNLQFVTADDCNIKAWDLRSQTKIAWSLDGVHTQIIRDFDFNPNRHYYMATCGDDGYSKFWDIRNSSKPVISRADHSHWIWSIRYNPVHDELIGTASSDGQVLITRLAGISSAAIENEDLKTKISIEDKIVATCDQHEDSVYCVEWSSGDAWILASLSYDGRLLLNKVPKDEQLRILL</sequence>
<feature type="domain" description="EIPR1-like beta-propeller" evidence="6">
    <location>
        <begin position="43"/>
        <end position="318"/>
    </location>
</feature>
<keyword evidence="8" id="KW-1185">Reference proteome</keyword>
<dbReference type="FunFam" id="2.130.10.10:FF:000732">
    <property type="entry name" value="EARP-interacting protein homolog"/>
    <property type="match status" value="1"/>
</dbReference>
<dbReference type="PANTHER" id="PTHR14205">
    <property type="entry name" value="WD-REPEAT PROTEIN"/>
    <property type="match status" value="1"/>
</dbReference>
<keyword evidence="5" id="KW-0812">Transmembrane</keyword>
<comment type="caution">
    <text evidence="7">The sequence shown here is derived from an EMBL/GenBank/DDBJ whole genome shotgun (WGS) entry which is preliminary data.</text>
</comment>
<dbReference type="AlphaFoldDB" id="A0A6G0ZQT1"/>
<evidence type="ECO:0000313" key="7">
    <source>
        <dbReference type="EMBL" id="KAF0773968.1"/>
    </source>
</evidence>
<dbReference type="InterPro" id="IPR036322">
    <property type="entry name" value="WD40_repeat_dom_sf"/>
</dbReference>
<reference evidence="7 8" key="1">
    <citation type="submission" date="2019-08" db="EMBL/GenBank/DDBJ databases">
        <title>Whole genome of Aphis craccivora.</title>
        <authorList>
            <person name="Voronova N.V."/>
            <person name="Shulinski R.S."/>
            <person name="Bandarenka Y.V."/>
            <person name="Zhorov D.G."/>
            <person name="Warner D."/>
        </authorList>
    </citation>
    <scope>NUCLEOTIDE SEQUENCE [LARGE SCALE GENOMIC DNA]</scope>
    <source>
        <strain evidence="7">180601</strain>
        <tissue evidence="7">Whole Body</tissue>
    </source>
</reference>
<comment type="similarity">
    <text evidence="1">Belongs to the WD repeat EIPR1 family.</text>
</comment>
<dbReference type="SMART" id="SM00320">
    <property type="entry name" value="WD40"/>
    <property type="match status" value="6"/>
</dbReference>
<dbReference type="Gene3D" id="2.130.10.10">
    <property type="entry name" value="YVTN repeat-like/Quinoprotein amine dehydrogenase"/>
    <property type="match status" value="1"/>
</dbReference>
<gene>
    <name evidence="7" type="ORF">FWK35_00000209</name>
</gene>
<accession>A0A6G0ZQT1</accession>
<proteinExistence type="inferred from homology"/>
<keyword evidence="3" id="KW-0677">Repeat</keyword>
<dbReference type="PROSITE" id="PS50082">
    <property type="entry name" value="WD_REPEATS_2"/>
    <property type="match status" value="1"/>
</dbReference>
<dbReference type="Pfam" id="PF23609">
    <property type="entry name" value="Beta-prop_EIPR1"/>
    <property type="match status" value="1"/>
</dbReference>
<dbReference type="Pfam" id="PF00400">
    <property type="entry name" value="WD40"/>
    <property type="match status" value="1"/>
</dbReference>
<evidence type="ECO:0000256" key="2">
    <source>
        <dbReference type="ARBA" id="ARBA00022574"/>
    </source>
</evidence>
<dbReference type="InterPro" id="IPR015943">
    <property type="entry name" value="WD40/YVTN_repeat-like_dom_sf"/>
</dbReference>
<dbReference type="OrthoDB" id="196957at2759"/>
<evidence type="ECO:0000259" key="6">
    <source>
        <dbReference type="Pfam" id="PF23609"/>
    </source>
</evidence>
<evidence type="ECO:0000313" key="8">
    <source>
        <dbReference type="Proteomes" id="UP000478052"/>
    </source>
</evidence>
<dbReference type="PROSITE" id="PS00678">
    <property type="entry name" value="WD_REPEATS_1"/>
    <property type="match status" value="1"/>
</dbReference>
<keyword evidence="5" id="KW-0472">Membrane</keyword>
<evidence type="ECO:0000256" key="4">
    <source>
        <dbReference type="PROSITE-ProRule" id="PRU00221"/>
    </source>
</evidence>
<name>A0A6G0ZQT1_APHCR</name>
<dbReference type="InterPro" id="IPR001680">
    <property type="entry name" value="WD40_rpt"/>
</dbReference>
<organism evidence="7 8">
    <name type="scientific">Aphis craccivora</name>
    <name type="common">Cowpea aphid</name>
    <dbReference type="NCBI Taxonomy" id="307492"/>
    <lineage>
        <taxon>Eukaryota</taxon>
        <taxon>Metazoa</taxon>
        <taxon>Ecdysozoa</taxon>
        <taxon>Arthropoda</taxon>
        <taxon>Hexapoda</taxon>
        <taxon>Insecta</taxon>
        <taxon>Pterygota</taxon>
        <taxon>Neoptera</taxon>
        <taxon>Paraneoptera</taxon>
        <taxon>Hemiptera</taxon>
        <taxon>Sternorrhyncha</taxon>
        <taxon>Aphidomorpha</taxon>
        <taxon>Aphidoidea</taxon>
        <taxon>Aphididae</taxon>
        <taxon>Aphidini</taxon>
        <taxon>Aphis</taxon>
        <taxon>Aphis</taxon>
    </lineage>
</organism>
<dbReference type="InterPro" id="IPR059104">
    <property type="entry name" value="Beta-prop_EIPR1-like"/>
</dbReference>
<evidence type="ECO:0000256" key="5">
    <source>
        <dbReference type="SAM" id="Phobius"/>
    </source>
</evidence>
<dbReference type="InterPro" id="IPR040323">
    <property type="entry name" value="EIPR1"/>
</dbReference>
<feature type="transmembrane region" description="Helical" evidence="5">
    <location>
        <begin position="7"/>
        <end position="27"/>
    </location>
</feature>
<dbReference type="SUPFAM" id="SSF50978">
    <property type="entry name" value="WD40 repeat-like"/>
    <property type="match status" value="1"/>
</dbReference>
<keyword evidence="2 4" id="KW-0853">WD repeat</keyword>
<evidence type="ECO:0000256" key="1">
    <source>
        <dbReference type="ARBA" id="ARBA00005672"/>
    </source>
</evidence>
<protein>
    <submittedName>
        <fullName evidence="7">EARP-interacting protein</fullName>
    </submittedName>
</protein>
<keyword evidence="5" id="KW-1133">Transmembrane helix</keyword>
<evidence type="ECO:0000256" key="3">
    <source>
        <dbReference type="ARBA" id="ARBA00022737"/>
    </source>
</evidence>
<dbReference type="Proteomes" id="UP000478052">
    <property type="component" value="Unassembled WGS sequence"/>
</dbReference>
<dbReference type="InterPro" id="IPR019775">
    <property type="entry name" value="WD40_repeat_CS"/>
</dbReference>
<dbReference type="PANTHER" id="PTHR14205:SF15">
    <property type="entry name" value="EARP AND GARP COMPLEX-INTERACTING PROTEIN 1"/>
    <property type="match status" value="1"/>
</dbReference>
<feature type="repeat" description="WD" evidence="4">
    <location>
        <begin position="248"/>
        <end position="287"/>
    </location>
</feature>
<dbReference type="EMBL" id="VUJU01000017">
    <property type="protein sequence ID" value="KAF0773968.1"/>
    <property type="molecule type" value="Genomic_DNA"/>
</dbReference>
<dbReference type="GO" id="GO:0016567">
    <property type="term" value="P:protein ubiquitination"/>
    <property type="evidence" value="ECO:0007669"/>
    <property type="project" value="TreeGrafter"/>
</dbReference>